<protein>
    <submittedName>
        <fullName evidence="4">Ankyrin repeat domain-containing protein</fullName>
    </submittedName>
</protein>
<keyword evidence="1" id="KW-0677">Repeat</keyword>
<evidence type="ECO:0000313" key="4">
    <source>
        <dbReference type="EMBL" id="AZI58829.1"/>
    </source>
</evidence>
<evidence type="ECO:0000256" key="2">
    <source>
        <dbReference type="ARBA" id="ARBA00023043"/>
    </source>
</evidence>
<evidence type="ECO:0000256" key="3">
    <source>
        <dbReference type="PROSITE-ProRule" id="PRU00023"/>
    </source>
</evidence>
<dbReference type="KEGG" id="nak:EH165_12465"/>
<proteinExistence type="predicted"/>
<dbReference type="SMART" id="SM00248">
    <property type="entry name" value="ANK"/>
    <property type="match status" value="3"/>
</dbReference>
<dbReference type="PRINTS" id="PR01415">
    <property type="entry name" value="ANKYRIN"/>
</dbReference>
<dbReference type="RefSeq" id="WP_124799733.1">
    <property type="nucleotide sequence ID" value="NZ_CP034170.1"/>
</dbReference>
<keyword evidence="2 3" id="KW-0040">ANK repeat</keyword>
<evidence type="ECO:0000313" key="5">
    <source>
        <dbReference type="Proteomes" id="UP000268084"/>
    </source>
</evidence>
<reference evidence="4 5" key="1">
    <citation type="submission" date="2018-11" db="EMBL/GenBank/DDBJ databases">
        <authorList>
            <person name="Da X."/>
        </authorList>
    </citation>
    <scope>NUCLEOTIDE SEQUENCE [LARGE SCALE GENOMIC DNA]</scope>
    <source>
        <strain evidence="4 5">S14-144</strain>
    </source>
</reference>
<dbReference type="InterPro" id="IPR002110">
    <property type="entry name" value="Ankyrin_rpt"/>
</dbReference>
<reference evidence="4 5" key="2">
    <citation type="submission" date="2018-12" db="EMBL/GenBank/DDBJ databases">
        <title>Nakamurella antarcticus sp. nov., isolated from Antarctica South Shetland Islands soil.</title>
        <authorList>
            <person name="Peng F."/>
        </authorList>
    </citation>
    <scope>NUCLEOTIDE SEQUENCE [LARGE SCALE GENOMIC DNA]</scope>
    <source>
        <strain evidence="4 5">S14-144</strain>
    </source>
</reference>
<feature type="repeat" description="ANK" evidence="3">
    <location>
        <begin position="41"/>
        <end position="73"/>
    </location>
</feature>
<gene>
    <name evidence="4" type="ORF">EH165_12465</name>
</gene>
<organism evidence="4 5">
    <name type="scientific">Nakamurella antarctica</name>
    <dbReference type="NCBI Taxonomy" id="1902245"/>
    <lineage>
        <taxon>Bacteria</taxon>
        <taxon>Bacillati</taxon>
        <taxon>Actinomycetota</taxon>
        <taxon>Actinomycetes</taxon>
        <taxon>Nakamurellales</taxon>
        <taxon>Nakamurellaceae</taxon>
        <taxon>Nakamurella</taxon>
    </lineage>
</organism>
<dbReference type="Pfam" id="PF13857">
    <property type="entry name" value="Ank_5"/>
    <property type="match status" value="1"/>
</dbReference>
<dbReference type="AlphaFoldDB" id="A0A3G8ZNG2"/>
<dbReference type="PROSITE" id="PS50088">
    <property type="entry name" value="ANK_REPEAT"/>
    <property type="match status" value="2"/>
</dbReference>
<dbReference type="OrthoDB" id="9812708at2"/>
<dbReference type="EMBL" id="CP034170">
    <property type="protein sequence ID" value="AZI58829.1"/>
    <property type="molecule type" value="Genomic_DNA"/>
</dbReference>
<dbReference type="SUPFAM" id="SSF48403">
    <property type="entry name" value="Ankyrin repeat"/>
    <property type="match status" value="1"/>
</dbReference>
<dbReference type="Gene3D" id="1.25.40.20">
    <property type="entry name" value="Ankyrin repeat-containing domain"/>
    <property type="match status" value="1"/>
</dbReference>
<dbReference type="Proteomes" id="UP000268084">
    <property type="component" value="Chromosome"/>
</dbReference>
<dbReference type="PROSITE" id="PS50297">
    <property type="entry name" value="ANK_REP_REGION"/>
    <property type="match status" value="1"/>
</dbReference>
<accession>A0A3G8ZNG2</accession>
<evidence type="ECO:0000256" key="1">
    <source>
        <dbReference type="ARBA" id="ARBA00022737"/>
    </source>
</evidence>
<dbReference type="PANTHER" id="PTHR24171:SF9">
    <property type="entry name" value="ANKYRIN REPEAT DOMAIN-CONTAINING PROTEIN 39"/>
    <property type="match status" value="1"/>
</dbReference>
<dbReference type="InterPro" id="IPR036770">
    <property type="entry name" value="Ankyrin_rpt-contain_sf"/>
</dbReference>
<name>A0A3G8ZNG2_9ACTN</name>
<sequence length="135" mass="15064">MLEVNMFGSNGIHDAAGKGNIELLKKLVAEHPEDVEVRMRHGYTPLAIAVQDGVVESAVVLLDAGADVNTRVDKIEQPLLHLAVSRWRLRPDGAMIQLLIDRGANLELKDNHGDTPFEIARYMYEFPPELLELLK</sequence>
<feature type="repeat" description="ANK" evidence="3">
    <location>
        <begin position="80"/>
        <end position="111"/>
    </location>
</feature>
<dbReference type="PANTHER" id="PTHR24171">
    <property type="entry name" value="ANKYRIN REPEAT DOMAIN-CONTAINING PROTEIN 39-RELATED"/>
    <property type="match status" value="1"/>
</dbReference>
<keyword evidence="5" id="KW-1185">Reference proteome</keyword>